<name>A0AAU7V9D5_9ACTO</name>
<dbReference type="RefSeq" id="WP_350258835.1">
    <property type="nucleotide sequence ID" value="NZ_CP138335.1"/>
</dbReference>
<reference evidence="1" key="1">
    <citation type="submission" date="2023-11" db="EMBL/GenBank/DDBJ databases">
        <title>Scrofimicrobium hongkongense sp. nov., isolated from a patient with peritonitis.</title>
        <authorList>
            <person name="Lao H.Y."/>
            <person name="Wong A.Y.P."/>
            <person name="Ng T.L."/>
            <person name="Wong R.Y.L."/>
            <person name="Yau M.C.Y."/>
            <person name="Lam J.Y.W."/>
            <person name="Siu G.K.H."/>
        </authorList>
    </citation>
    <scope>NUCLEOTIDE SEQUENCE</scope>
    <source>
        <strain evidence="1">R131</strain>
    </source>
</reference>
<evidence type="ECO:0000313" key="1">
    <source>
        <dbReference type="EMBL" id="XBW08635.1"/>
    </source>
</evidence>
<dbReference type="KEGG" id="sapp:SAC06_03490"/>
<proteinExistence type="predicted"/>
<protein>
    <submittedName>
        <fullName evidence="1">DUF3107 family protein</fullName>
    </submittedName>
</protein>
<dbReference type="Pfam" id="PF11305">
    <property type="entry name" value="DUF3107"/>
    <property type="match status" value="1"/>
</dbReference>
<accession>A0AAU7V9D5</accession>
<organism evidence="1">
    <name type="scientific">Scrofimicrobium appendicitidis</name>
    <dbReference type="NCBI Taxonomy" id="3079930"/>
    <lineage>
        <taxon>Bacteria</taxon>
        <taxon>Bacillati</taxon>
        <taxon>Actinomycetota</taxon>
        <taxon>Actinomycetes</taxon>
        <taxon>Actinomycetales</taxon>
        <taxon>Actinomycetaceae</taxon>
        <taxon>Scrofimicrobium</taxon>
    </lineage>
</organism>
<sequence>MKIEIRMRHGGQLDFETAATAEQLRELLKQEDEILDLTDSKGNRALIPIHAISFIVIPHEREMRVGFARA</sequence>
<dbReference type="AlphaFoldDB" id="A0AAU7V9D5"/>
<dbReference type="InterPro" id="IPR021456">
    <property type="entry name" value="DUF3107"/>
</dbReference>
<dbReference type="EMBL" id="CP138335">
    <property type="protein sequence ID" value="XBW08635.1"/>
    <property type="molecule type" value="Genomic_DNA"/>
</dbReference>
<gene>
    <name evidence="1" type="ORF">SAC06_03490</name>
</gene>